<evidence type="ECO:0000313" key="2">
    <source>
        <dbReference type="Proteomes" id="UP000539111"/>
    </source>
</evidence>
<sequence>MIPQHWLEYRREDDDELIGYLSPGDESDGVYTPMTVFGYPLGDAGVYPDAVAALESTGLSYLADRWTLRLDGAREPIAVQIVEANPDRLTVKNVDYGHDGNIGDLFTLEVPVSQALSR</sequence>
<accession>A0A7Z0D2F2</accession>
<organism evidence="1 2">
    <name type="scientific">Spelaeicoccus albus</name>
    <dbReference type="NCBI Taxonomy" id="1280376"/>
    <lineage>
        <taxon>Bacteria</taxon>
        <taxon>Bacillati</taxon>
        <taxon>Actinomycetota</taxon>
        <taxon>Actinomycetes</taxon>
        <taxon>Micrococcales</taxon>
        <taxon>Brevibacteriaceae</taxon>
        <taxon>Spelaeicoccus</taxon>
    </lineage>
</organism>
<evidence type="ECO:0000313" key="1">
    <source>
        <dbReference type="EMBL" id="NYI67620.1"/>
    </source>
</evidence>
<reference evidence="1 2" key="1">
    <citation type="submission" date="2020-07" db="EMBL/GenBank/DDBJ databases">
        <title>Sequencing the genomes of 1000 actinobacteria strains.</title>
        <authorList>
            <person name="Klenk H.-P."/>
        </authorList>
    </citation>
    <scope>NUCLEOTIDE SEQUENCE [LARGE SCALE GENOMIC DNA]</scope>
    <source>
        <strain evidence="1 2">DSM 26341</strain>
    </source>
</reference>
<keyword evidence="2" id="KW-1185">Reference proteome</keyword>
<proteinExistence type="predicted"/>
<dbReference type="EMBL" id="JACBZP010000001">
    <property type="protein sequence ID" value="NYI67620.1"/>
    <property type="molecule type" value="Genomic_DNA"/>
</dbReference>
<dbReference type="RefSeq" id="WP_179427701.1">
    <property type="nucleotide sequence ID" value="NZ_JACBZP010000001.1"/>
</dbReference>
<dbReference type="Proteomes" id="UP000539111">
    <property type="component" value="Unassembled WGS sequence"/>
</dbReference>
<comment type="caution">
    <text evidence="1">The sequence shown here is derived from an EMBL/GenBank/DDBJ whole genome shotgun (WGS) entry which is preliminary data.</text>
</comment>
<dbReference type="AlphaFoldDB" id="A0A7Z0D2F2"/>
<protein>
    <submittedName>
        <fullName evidence="1">Uncharacterized protein</fullName>
    </submittedName>
</protein>
<name>A0A7Z0D2F2_9MICO</name>
<gene>
    <name evidence="1" type="ORF">BJY26_001926</name>
</gene>